<keyword evidence="1 2" id="KW-0456">Lyase</keyword>
<keyword evidence="3" id="KW-1185">Reference proteome</keyword>
<dbReference type="SUPFAM" id="SSF48557">
    <property type="entry name" value="L-aspartase-like"/>
    <property type="match status" value="1"/>
</dbReference>
<dbReference type="AlphaFoldDB" id="A0A6L9S5S7"/>
<dbReference type="RefSeq" id="WP_163734584.1">
    <property type="nucleotide sequence ID" value="NZ_JAAGOA010000004.1"/>
</dbReference>
<comment type="caution">
    <text evidence="2">The sequence shown here is derived from an EMBL/GenBank/DDBJ whole genome shotgun (WGS) entry which is preliminary data.</text>
</comment>
<protein>
    <submittedName>
        <fullName evidence="2">Aromatic amino acid lyase</fullName>
    </submittedName>
</protein>
<name>A0A6L9S5S7_9ACTN</name>
<dbReference type="GO" id="GO:0016841">
    <property type="term" value="F:ammonia-lyase activity"/>
    <property type="evidence" value="ECO:0007669"/>
    <property type="project" value="InterPro"/>
</dbReference>
<dbReference type="EMBL" id="JAAGOA010000004">
    <property type="protein sequence ID" value="NED99851.1"/>
    <property type="molecule type" value="Genomic_DNA"/>
</dbReference>
<dbReference type="Proteomes" id="UP000475214">
    <property type="component" value="Unassembled WGS sequence"/>
</dbReference>
<dbReference type="Pfam" id="PF00221">
    <property type="entry name" value="Lyase_aromatic"/>
    <property type="match status" value="1"/>
</dbReference>
<gene>
    <name evidence="2" type="ORF">G1H10_06690</name>
</gene>
<reference evidence="2 3" key="1">
    <citation type="submission" date="2020-02" db="EMBL/GenBank/DDBJ databases">
        <authorList>
            <person name="Li X.-J."/>
            <person name="Han X.-M."/>
        </authorList>
    </citation>
    <scope>NUCLEOTIDE SEQUENCE [LARGE SCALE GENOMIC DNA]</scope>
    <source>
        <strain evidence="2 3">CCTCC AB 2017055</strain>
    </source>
</reference>
<dbReference type="PANTHER" id="PTHR10362">
    <property type="entry name" value="HISTIDINE AMMONIA-LYASE"/>
    <property type="match status" value="1"/>
</dbReference>
<proteinExistence type="predicted"/>
<accession>A0A6L9S5S7</accession>
<organism evidence="2 3">
    <name type="scientific">Phytoactinopolyspora halotolerans</name>
    <dbReference type="NCBI Taxonomy" id="1981512"/>
    <lineage>
        <taxon>Bacteria</taxon>
        <taxon>Bacillati</taxon>
        <taxon>Actinomycetota</taxon>
        <taxon>Actinomycetes</taxon>
        <taxon>Jiangellales</taxon>
        <taxon>Jiangellaceae</taxon>
        <taxon>Phytoactinopolyspora</taxon>
    </lineage>
</organism>
<dbReference type="Gene3D" id="1.20.200.10">
    <property type="entry name" value="Fumarase/aspartase (Central domain)"/>
    <property type="match status" value="1"/>
</dbReference>
<dbReference type="PROSITE" id="PS00488">
    <property type="entry name" value="PAL_HISTIDASE"/>
    <property type="match status" value="1"/>
</dbReference>
<evidence type="ECO:0000256" key="1">
    <source>
        <dbReference type="ARBA" id="ARBA00023239"/>
    </source>
</evidence>
<dbReference type="InterPro" id="IPR008948">
    <property type="entry name" value="L-Aspartase-like"/>
</dbReference>
<evidence type="ECO:0000313" key="3">
    <source>
        <dbReference type="Proteomes" id="UP000475214"/>
    </source>
</evidence>
<sequence length="495" mass="51993">MIEASAVQIVDATRHATVELTAADEERMAASAVTLERAVKDGCPVYGLTRGFGPLGEFAADDDSGEHGLNLINHLCAGHGPELAFGSTRLMLRLRLEGMKRGYSGVHPDRWRSLAAIYNVGFVPVVPSRGSVSASGDLVPLAHAARAFSGQGEAWVPAGQGHVRMPARQALARLRRRPVQWEARDALAFVNGSSTSLAVALENHALIRRLAWIASAITGWIVELLGASGEPYDEAVVAARGGFPGHARAAGWIRQGLTERRTAAEARSLQERYSLRCAPQVIGSVLDHLGSTEALLVREARGCTDNPVVASDAVWHAGNFHAVNVGLVADLQAVLVHQLAFLAERQIAVLVEPGANGGLPPLLAARPGATSGLAGLQLAASAMLAEIRQRSGPATTTPVPTNLSNQDIVPVALIGALRVAEQLDLAGRIVGAVAVAAGQAQQLLGHGPSSAWTSRIIRISPRLHADRPLADEVCRARDVLFAEAAESIAGTGPWP</sequence>
<dbReference type="InterPro" id="IPR024083">
    <property type="entry name" value="Fumarase/histidase_N"/>
</dbReference>
<dbReference type="InterPro" id="IPR022313">
    <property type="entry name" value="Phe/His_NH3-lyase_AS"/>
</dbReference>
<dbReference type="InterPro" id="IPR001106">
    <property type="entry name" value="Aromatic_Lyase"/>
</dbReference>
<dbReference type="Gene3D" id="1.10.275.10">
    <property type="entry name" value="Fumarase/aspartase (N-terminal domain)"/>
    <property type="match status" value="1"/>
</dbReference>
<evidence type="ECO:0000313" key="2">
    <source>
        <dbReference type="EMBL" id="NED99851.1"/>
    </source>
</evidence>